<proteinExistence type="predicted"/>
<gene>
    <name evidence="2" type="ORF">ABS768_04715</name>
</gene>
<dbReference type="RefSeq" id="WP_408073824.1">
    <property type="nucleotide sequence ID" value="NZ_JBELQB010000003.1"/>
</dbReference>
<keyword evidence="3" id="KW-1185">Reference proteome</keyword>
<dbReference type="EMBL" id="JBELQB010000003">
    <property type="protein sequence ID" value="MFL9836788.1"/>
    <property type="molecule type" value="Genomic_DNA"/>
</dbReference>
<dbReference type="Proteomes" id="UP001629059">
    <property type="component" value="Unassembled WGS sequence"/>
</dbReference>
<organism evidence="2 3">
    <name type="scientific">Flavobacterium rhizophilum</name>
    <dbReference type="NCBI Taxonomy" id="3163296"/>
    <lineage>
        <taxon>Bacteria</taxon>
        <taxon>Pseudomonadati</taxon>
        <taxon>Bacteroidota</taxon>
        <taxon>Flavobacteriia</taxon>
        <taxon>Flavobacteriales</taxon>
        <taxon>Flavobacteriaceae</taxon>
        <taxon>Flavobacterium</taxon>
    </lineage>
</organism>
<reference evidence="2 3" key="1">
    <citation type="submission" date="2024-06" db="EMBL/GenBank/DDBJ databases">
        <authorList>
            <person name="Kaempfer P."/>
            <person name="Viver T."/>
        </authorList>
    </citation>
    <scope>NUCLEOTIDE SEQUENCE [LARGE SCALE GENOMIC DNA]</scope>
    <source>
        <strain evidence="2 3">ST-75</strain>
    </source>
</reference>
<evidence type="ECO:0000313" key="3">
    <source>
        <dbReference type="Proteomes" id="UP001629059"/>
    </source>
</evidence>
<evidence type="ECO:0000256" key="1">
    <source>
        <dbReference type="SAM" id="SignalP"/>
    </source>
</evidence>
<protein>
    <submittedName>
        <fullName evidence="2">Uncharacterized protein</fullName>
    </submittedName>
</protein>
<accession>A0ABW8Y998</accession>
<sequence length="273" mass="30559">MKSVLKIMALLLMFTVTAYSQDVADRVIMLNGESKEGKVTAIDSDNVKFVHKGETLEYEFKKTEINKIVFASGREEVFSNKQPAQQQTLSNPADRRNKLAVLPFNFTTNDDGLMSEDLSHRMQNDCVDDFKGDTSLITVQDPMETNALLARNNVDVNNIQSVMPKDLAVMLGVEYVVYSTGNIVNKGSQTYGSEVSTYKDKDKYKNNSKGSTVTTNNSTTVVNYSTTIEMRIYNDEGKNVYSDSKNSFGSSLDSYKATIKYLVKRTPFGSKRK</sequence>
<name>A0ABW8Y998_9FLAO</name>
<comment type="caution">
    <text evidence="2">The sequence shown here is derived from an EMBL/GenBank/DDBJ whole genome shotgun (WGS) entry which is preliminary data.</text>
</comment>
<feature type="chain" id="PRO_5045813435" evidence="1">
    <location>
        <begin position="21"/>
        <end position="273"/>
    </location>
</feature>
<keyword evidence="1" id="KW-0732">Signal</keyword>
<feature type="signal peptide" evidence="1">
    <location>
        <begin position="1"/>
        <end position="20"/>
    </location>
</feature>
<evidence type="ECO:0000313" key="2">
    <source>
        <dbReference type="EMBL" id="MFL9836788.1"/>
    </source>
</evidence>